<evidence type="ECO:0000256" key="1">
    <source>
        <dbReference type="ARBA" id="ARBA00022603"/>
    </source>
</evidence>
<sequence>MSDHYYSKQPQTSSQEALLHVRLRDQDLRFYTDRGVFSKKGVDFGSQLLIEYAEVGEAARILDVGCGYGPIGLSLAKESPARQVTMVDINERALHLCQKNAELNQLSNVRILESNLLEKLQGQTFDIILSNPPIRAGKDVVHGLFEQADEALNDGGELWVVIQKKQGSPSAFAKLEELYEKVEEVTKKKGYRIFRAKKGQKT</sequence>
<dbReference type="CDD" id="cd02440">
    <property type="entry name" value="AdoMet_MTases"/>
    <property type="match status" value="1"/>
</dbReference>
<dbReference type="SUPFAM" id="SSF53335">
    <property type="entry name" value="S-adenosyl-L-methionine-dependent methyltransferases"/>
    <property type="match status" value="1"/>
</dbReference>
<keyword evidence="2 4" id="KW-0808">Transferase</keyword>
<dbReference type="PANTHER" id="PTHR47816:SF4">
    <property type="entry name" value="RIBOSOMAL RNA SMALL SUBUNIT METHYLTRANSFERASE C"/>
    <property type="match status" value="1"/>
</dbReference>
<proteinExistence type="predicted"/>
<dbReference type="InterPro" id="IPR007848">
    <property type="entry name" value="Small_mtfrase_dom"/>
</dbReference>
<dbReference type="Pfam" id="PF05175">
    <property type="entry name" value="MTS"/>
    <property type="match status" value="1"/>
</dbReference>
<dbReference type="RefSeq" id="WP_307393976.1">
    <property type="nucleotide sequence ID" value="NZ_BAAADK010000048.1"/>
</dbReference>
<dbReference type="Proteomes" id="UP001235840">
    <property type="component" value="Unassembled WGS sequence"/>
</dbReference>
<organism evidence="4 5">
    <name type="scientific">Caldalkalibacillus horti</name>
    <dbReference type="NCBI Taxonomy" id="77523"/>
    <lineage>
        <taxon>Bacteria</taxon>
        <taxon>Bacillati</taxon>
        <taxon>Bacillota</taxon>
        <taxon>Bacilli</taxon>
        <taxon>Bacillales</taxon>
        <taxon>Bacillaceae</taxon>
        <taxon>Caldalkalibacillus</taxon>
    </lineage>
</organism>
<dbReference type="GO" id="GO:0052914">
    <property type="term" value="F:16S rRNA (guanine(1207)-N(2))-methyltransferase activity"/>
    <property type="evidence" value="ECO:0007669"/>
    <property type="project" value="UniProtKB-EC"/>
</dbReference>
<evidence type="ECO:0000313" key="4">
    <source>
        <dbReference type="EMBL" id="MDQ0166055.1"/>
    </source>
</evidence>
<dbReference type="InterPro" id="IPR029063">
    <property type="entry name" value="SAM-dependent_MTases_sf"/>
</dbReference>
<name>A0ABT9VYW4_9BACI</name>
<evidence type="ECO:0000256" key="2">
    <source>
        <dbReference type="ARBA" id="ARBA00022679"/>
    </source>
</evidence>
<keyword evidence="5" id="KW-1185">Reference proteome</keyword>
<dbReference type="EMBL" id="JAUSTY010000007">
    <property type="protein sequence ID" value="MDQ0166055.1"/>
    <property type="molecule type" value="Genomic_DNA"/>
</dbReference>
<protein>
    <submittedName>
        <fullName evidence="4">16S rRNA (Guanine1207-N2)-methyltransferase</fullName>
        <ecNumber evidence="4">2.1.1.172</ecNumber>
    </submittedName>
</protein>
<dbReference type="InterPro" id="IPR046977">
    <property type="entry name" value="RsmC/RlmG"/>
</dbReference>
<dbReference type="Gene3D" id="3.40.50.150">
    <property type="entry name" value="Vaccinia Virus protein VP39"/>
    <property type="match status" value="1"/>
</dbReference>
<feature type="domain" description="Methyltransferase small" evidence="3">
    <location>
        <begin position="28"/>
        <end position="194"/>
    </location>
</feature>
<gene>
    <name evidence="4" type="ORF">J2S11_001956</name>
</gene>
<evidence type="ECO:0000313" key="5">
    <source>
        <dbReference type="Proteomes" id="UP001235840"/>
    </source>
</evidence>
<dbReference type="PANTHER" id="PTHR47816">
    <property type="entry name" value="RIBOSOMAL RNA SMALL SUBUNIT METHYLTRANSFERASE C"/>
    <property type="match status" value="1"/>
</dbReference>
<accession>A0ABT9VYW4</accession>
<reference evidence="4 5" key="1">
    <citation type="submission" date="2023-07" db="EMBL/GenBank/DDBJ databases">
        <title>Genomic Encyclopedia of Type Strains, Phase IV (KMG-IV): sequencing the most valuable type-strain genomes for metagenomic binning, comparative biology and taxonomic classification.</title>
        <authorList>
            <person name="Goeker M."/>
        </authorList>
    </citation>
    <scope>NUCLEOTIDE SEQUENCE [LARGE SCALE GENOMIC DNA]</scope>
    <source>
        <strain evidence="4 5">DSM 12751</strain>
    </source>
</reference>
<keyword evidence="1 4" id="KW-0489">Methyltransferase</keyword>
<evidence type="ECO:0000259" key="3">
    <source>
        <dbReference type="Pfam" id="PF05175"/>
    </source>
</evidence>
<comment type="caution">
    <text evidence="4">The sequence shown here is derived from an EMBL/GenBank/DDBJ whole genome shotgun (WGS) entry which is preliminary data.</text>
</comment>
<dbReference type="EC" id="2.1.1.172" evidence="4"/>